<accession>A0A5C1YA00</accession>
<name>A0A5C1YA00_9MICO</name>
<evidence type="ECO:0000259" key="3">
    <source>
        <dbReference type="Pfam" id="PF22504"/>
    </source>
</evidence>
<dbReference type="OrthoDB" id="5125712at2"/>
<evidence type="ECO:0000313" key="5">
    <source>
        <dbReference type="Proteomes" id="UP000322159"/>
    </source>
</evidence>
<feature type="chain" id="PRO_5023093738" description="DUF6993 domain-containing protein" evidence="2">
    <location>
        <begin position="23"/>
        <end position="158"/>
    </location>
</feature>
<dbReference type="KEGG" id="lyk:FLP23_06455"/>
<protein>
    <recommendedName>
        <fullName evidence="3">DUF6993 domain-containing protein</fullName>
    </recommendedName>
</protein>
<keyword evidence="2" id="KW-0732">Signal</keyword>
<proteinExistence type="predicted"/>
<evidence type="ECO:0000313" key="4">
    <source>
        <dbReference type="EMBL" id="QEO09677.1"/>
    </source>
</evidence>
<dbReference type="AlphaFoldDB" id="A0A5C1YA00"/>
<dbReference type="EMBL" id="CP043504">
    <property type="protein sequence ID" value="QEO09677.1"/>
    <property type="molecule type" value="Genomic_DNA"/>
</dbReference>
<dbReference type="Proteomes" id="UP000322159">
    <property type="component" value="Chromosome"/>
</dbReference>
<dbReference type="Pfam" id="PF22504">
    <property type="entry name" value="DUF6993"/>
    <property type="match status" value="1"/>
</dbReference>
<gene>
    <name evidence="4" type="ORF">FLP23_06455</name>
</gene>
<dbReference type="PROSITE" id="PS51257">
    <property type="entry name" value="PROKAR_LIPOPROTEIN"/>
    <property type="match status" value="1"/>
</dbReference>
<feature type="compositionally biased region" description="Low complexity" evidence="1">
    <location>
        <begin position="35"/>
        <end position="45"/>
    </location>
</feature>
<dbReference type="InterPro" id="IPR054262">
    <property type="entry name" value="DUF6993"/>
</dbReference>
<reference evidence="4 5" key="1">
    <citation type="submission" date="2019-09" db="EMBL/GenBank/DDBJ databases">
        <title>Genome sequencing of strain KACC 19322.</title>
        <authorList>
            <person name="Heo J."/>
            <person name="Kim S.-J."/>
            <person name="Kim J.-S."/>
            <person name="Hong S.-B."/>
            <person name="Kwon S.-W."/>
        </authorList>
    </citation>
    <scope>NUCLEOTIDE SEQUENCE [LARGE SCALE GENOMIC DNA]</scope>
    <source>
        <strain evidence="4 5">KACC 19322</strain>
    </source>
</reference>
<keyword evidence="5" id="KW-1185">Reference proteome</keyword>
<dbReference type="RefSeq" id="WP_149325097.1">
    <property type="nucleotide sequence ID" value="NZ_CP043504.1"/>
</dbReference>
<organism evidence="4 5">
    <name type="scientific">Protaetiibacter larvae</name>
    <dbReference type="NCBI Taxonomy" id="2592654"/>
    <lineage>
        <taxon>Bacteria</taxon>
        <taxon>Bacillati</taxon>
        <taxon>Actinomycetota</taxon>
        <taxon>Actinomycetes</taxon>
        <taxon>Micrococcales</taxon>
        <taxon>Microbacteriaceae</taxon>
        <taxon>Protaetiibacter</taxon>
    </lineage>
</organism>
<sequence length="158" mass="16392">MRRSRRALVRALVGVALAVSLAGCTTPEPMPIPTDTPSASPSAEPSAPPAPPTAPVLDGTAADNHEFFDRINQELIASGAALNGAAFIDNLVAHGFPRDAMEVTPDRTAINEPADNITFSIRFGETCLLGQWGNIGYASLVADVLATGRCLVGTARPA</sequence>
<evidence type="ECO:0000256" key="2">
    <source>
        <dbReference type="SAM" id="SignalP"/>
    </source>
</evidence>
<feature type="domain" description="DUF6993" evidence="3">
    <location>
        <begin position="72"/>
        <end position="154"/>
    </location>
</feature>
<feature type="region of interest" description="Disordered" evidence="1">
    <location>
        <begin position="24"/>
        <end position="61"/>
    </location>
</feature>
<evidence type="ECO:0000256" key="1">
    <source>
        <dbReference type="SAM" id="MobiDB-lite"/>
    </source>
</evidence>
<feature type="signal peptide" evidence="2">
    <location>
        <begin position="1"/>
        <end position="22"/>
    </location>
</feature>